<dbReference type="EnsemblMetazoa" id="ISCW018790-RA">
    <property type="protein sequence ID" value="ISCW018790-PA"/>
    <property type="gene ID" value="ISCW018790"/>
</dbReference>
<reference evidence="2" key="2">
    <citation type="submission" date="2020-05" db="UniProtKB">
        <authorList>
            <consortium name="EnsemblMetazoa"/>
        </authorList>
    </citation>
    <scope>IDENTIFICATION</scope>
    <source>
        <strain evidence="2">wikel</strain>
    </source>
</reference>
<dbReference type="EMBL" id="DS740939">
    <property type="protein sequence ID" value="EEC07473.1"/>
    <property type="molecule type" value="Genomic_DNA"/>
</dbReference>
<dbReference type="HOGENOM" id="CLU_2040642_0_0_1"/>
<gene>
    <name evidence="1" type="ORF">IscW_ISCW018790</name>
</gene>
<dbReference type="PaxDb" id="6945-B7PLK1"/>
<keyword evidence="3" id="KW-1185">Reference proteome</keyword>
<dbReference type="EMBL" id="ABJB010460554">
    <property type="status" value="NOT_ANNOTATED_CDS"/>
    <property type="molecule type" value="Genomic_DNA"/>
</dbReference>
<dbReference type="InParanoid" id="B7PLK1"/>
<organism>
    <name type="scientific">Ixodes scapularis</name>
    <name type="common">Black-legged tick</name>
    <name type="synonym">Deer tick</name>
    <dbReference type="NCBI Taxonomy" id="6945"/>
    <lineage>
        <taxon>Eukaryota</taxon>
        <taxon>Metazoa</taxon>
        <taxon>Ecdysozoa</taxon>
        <taxon>Arthropoda</taxon>
        <taxon>Chelicerata</taxon>
        <taxon>Arachnida</taxon>
        <taxon>Acari</taxon>
        <taxon>Parasitiformes</taxon>
        <taxon>Ixodida</taxon>
        <taxon>Ixodoidea</taxon>
        <taxon>Ixodidae</taxon>
        <taxon>Ixodinae</taxon>
        <taxon>Ixodes</taxon>
    </lineage>
</organism>
<evidence type="ECO:0000313" key="1">
    <source>
        <dbReference type="EMBL" id="EEC07473.1"/>
    </source>
</evidence>
<sequence>MVRGPSVTPLPWFFSSPGQPHRQPHLKAPVMSPMWQHLVWRPLERPMMLPLTDYAAMLSEAIAEMPHVPAWHPPKGPMIPPLTNYAVTLSEALSEMPLVVSASVLSSKPPTRQFLVASWSP</sequence>
<reference evidence="1 3" key="1">
    <citation type="submission" date="2008-03" db="EMBL/GenBank/DDBJ databases">
        <title>Annotation of Ixodes scapularis.</title>
        <authorList>
            <consortium name="Ixodes scapularis Genome Project Consortium"/>
            <person name="Caler E."/>
            <person name="Hannick L.I."/>
            <person name="Bidwell S."/>
            <person name="Joardar V."/>
            <person name="Thiagarajan M."/>
            <person name="Amedeo P."/>
            <person name="Galinsky K.J."/>
            <person name="Schobel S."/>
            <person name="Inman J."/>
            <person name="Hostetler J."/>
            <person name="Miller J."/>
            <person name="Hammond M."/>
            <person name="Megy K."/>
            <person name="Lawson D."/>
            <person name="Kodira C."/>
            <person name="Sutton G."/>
            <person name="Meyer J."/>
            <person name="Hill C.A."/>
            <person name="Birren B."/>
            <person name="Nene V."/>
            <person name="Collins F."/>
            <person name="Alarcon-Chaidez F."/>
            <person name="Wikel S."/>
            <person name="Strausberg R."/>
        </authorList>
    </citation>
    <scope>NUCLEOTIDE SEQUENCE [LARGE SCALE GENOMIC DNA]</scope>
    <source>
        <strain evidence="3">Wikel</strain>
        <strain evidence="1">Wikel colony</strain>
    </source>
</reference>
<dbReference type="AlphaFoldDB" id="B7PLK1"/>
<proteinExistence type="predicted"/>
<evidence type="ECO:0000313" key="3">
    <source>
        <dbReference type="Proteomes" id="UP000001555"/>
    </source>
</evidence>
<dbReference type="Proteomes" id="UP000001555">
    <property type="component" value="Unassembled WGS sequence"/>
</dbReference>
<name>B7PLK1_IXOSC</name>
<evidence type="ECO:0000313" key="2">
    <source>
        <dbReference type="EnsemblMetazoa" id="ISCW018790-PA"/>
    </source>
</evidence>
<protein>
    <submittedName>
        <fullName evidence="1 2">Uncharacterized protein</fullName>
    </submittedName>
</protein>
<accession>B7PLK1</accession>
<dbReference type="VEuPathDB" id="VectorBase:ISCW018790"/>